<evidence type="ECO:0000313" key="2">
    <source>
        <dbReference type="Proteomes" id="UP000604481"/>
    </source>
</evidence>
<dbReference type="EMBL" id="JADFUA010000003">
    <property type="protein sequence ID" value="MBE9609054.1"/>
    <property type="molecule type" value="Genomic_DNA"/>
</dbReference>
<dbReference type="Proteomes" id="UP000604481">
    <property type="component" value="Unassembled WGS sequence"/>
</dbReference>
<dbReference type="AlphaFoldDB" id="A0A8J7KE14"/>
<keyword evidence="2" id="KW-1185">Reference proteome</keyword>
<evidence type="ECO:0000313" key="1">
    <source>
        <dbReference type="EMBL" id="MBE9609054.1"/>
    </source>
</evidence>
<accession>A0A8J7KE14</accession>
<reference evidence="1 2" key="1">
    <citation type="submission" date="2020-10" db="EMBL/GenBank/DDBJ databases">
        <title>The genome sequence of Chitinilyticum litopenaei 4Y14.</title>
        <authorList>
            <person name="Liu Y."/>
        </authorList>
    </citation>
    <scope>NUCLEOTIDE SEQUENCE [LARGE SCALE GENOMIC DNA]</scope>
    <source>
        <strain evidence="1 2">4Y14</strain>
    </source>
</reference>
<protein>
    <submittedName>
        <fullName evidence="1">Uncharacterized protein</fullName>
    </submittedName>
</protein>
<dbReference type="RefSeq" id="WP_194115577.1">
    <property type="nucleotide sequence ID" value="NZ_JADFUA010000003.1"/>
</dbReference>
<sequence>MLHLSGCSNSPGSPCESNDTSLCLMGDMVAMAALVPVKQLADAQEKAARGAIQGPPRPTRLESFTALVHESNTGDLAAQRVCVERCYLDSRELNQADVGYAAQQYAAQQLLQQAEREPGSVDELSQALACLHLASEPAAEGRALLHPDMIRRGWALARAWTPEQRQQFSGRNSVHYVHEYQQQLAGAMFQLYVRSQPAERQWAVWQGCVSNPALPEPGITPAGWSRVEVCMNAWRFGASPRSIENGVRYIPRELGAQWLSDEARMARVPQ</sequence>
<gene>
    <name evidence="1" type="ORF">INR99_06820</name>
</gene>
<name>A0A8J7KE14_9NEIS</name>
<comment type="caution">
    <text evidence="1">The sequence shown here is derived from an EMBL/GenBank/DDBJ whole genome shotgun (WGS) entry which is preliminary data.</text>
</comment>
<organism evidence="1 2">
    <name type="scientific">Chitinilyticum piscinae</name>
    <dbReference type="NCBI Taxonomy" id="2866724"/>
    <lineage>
        <taxon>Bacteria</taxon>
        <taxon>Pseudomonadati</taxon>
        <taxon>Pseudomonadota</taxon>
        <taxon>Betaproteobacteria</taxon>
        <taxon>Neisseriales</taxon>
        <taxon>Chitinibacteraceae</taxon>
        <taxon>Chitinilyticum</taxon>
    </lineage>
</organism>
<proteinExistence type="predicted"/>